<evidence type="ECO:0000313" key="1">
    <source>
        <dbReference type="EMBL" id="AGB40242.1"/>
    </source>
</evidence>
<dbReference type="AlphaFoldDB" id="L0K4P3"/>
<gene>
    <name evidence="1" type="ordered locus">Halha_0230</name>
</gene>
<dbReference type="KEGG" id="hhl:Halha_0230"/>
<dbReference type="Proteomes" id="UP000010880">
    <property type="component" value="Chromosome"/>
</dbReference>
<proteinExistence type="predicted"/>
<reference evidence="2" key="1">
    <citation type="submission" date="2012-02" db="EMBL/GenBank/DDBJ databases">
        <title>The complete genome of Halobacteroides halobius DSM 5150.</title>
        <authorList>
            <person name="Lucas S."/>
            <person name="Copeland A."/>
            <person name="Lapidus A."/>
            <person name="Glavina del Rio T."/>
            <person name="Dalin E."/>
            <person name="Tice H."/>
            <person name="Bruce D."/>
            <person name="Goodwin L."/>
            <person name="Pitluck S."/>
            <person name="Peters L."/>
            <person name="Mikhailova N."/>
            <person name="Gu W."/>
            <person name="Kyrpides N."/>
            <person name="Mavromatis K."/>
            <person name="Ivanova N."/>
            <person name="Brettin T."/>
            <person name="Detter J.C."/>
            <person name="Han C."/>
            <person name="Larimer F."/>
            <person name="Land M."/>
            <person name="Hauser L."/>
            <person name="Markowitz V."/>
            <person name="Cheng J.-F."/>
            <person name="Hugenholtz P."/>
            <person name="Woyke T."/>
            <person name="Wu D."/>
            <person name="Tindall B."/>
            <person name="Pomrenke H."/>
            <person name="Brambilla E."/>
            <person name="Klenk H.-P."/>
            <person name="Eisen J.A."/>
        </authorList>
    </citation>
    <scope>NUCLEOTIDE SEQUENCE [LARGE SCALE GENOMIC DNA]</scope>
    <source>
        <strain evidence="2">ATCC 35273 / DSM 5150 / MD-1</strain>
    </source>
</reference>
<dbReference type="EMBL" id="CP003359">
    <property type="protein sequence ID" value="AGB40242.1"/>
    <property type="molecule type" value="Genomic_DNA"/>
</dbReference>
<protein>
    <submittedName>
        <fullName evidence="1">ABC-type sugar transport system, periplasmic component</fullName>
    </submittedName>
</protein>
<keyword evidence="2" id="KW-1185">Reference proteome</keyword>
<evidence type="ECO:0000313" key="2">
    <source>
        <dbReference type="Proteomes" id="UP000010880"/>
    </source>
</evidence>
<dbReference type="HOGENOM" id="CLU_663667_0_0_9"/>
<dbReference type="InterPro" id="IPR006059">
    <property type="entry name" value="SBP"/>
</dbReference>
<dbReference type="InterPro" id="IPR050490">
    <property type="entry name" value="Bact_solute-bd_prot1"/>
</dbReference>
<dbReference type="PATRIC" id="fig|748449.3.peg.208"/>
<organism evidence="1 2">
    <name type="scientific">Halobacteroides halobius (strain ATCC 35273 / DSM 5150 / MD-1)</name>
    <dbReference type="NCBI Taxonomy" id="748449"/>
    <lineage>
        <taxon>Bacteria</taxon>
        <taxon>Bacillati</taxon>
        <taxon>Bacillota</taxon>
        <taxon>Clostridia</taxon>
        <taxon>Halanaerobiales</taxon>
        <taxon>Halobacteroidaceae</taxon>
        <taxon>Halobacteroides</taxon>
    </lineage>
</organism>
<dbReference type="Pfam" id="PF01547">
    <property type="entry name" value="SBP_bac_1"/>
    <property type="match status" value="1"/>
</dbReference>
<dbReference type="PANTHER" id="PTHR43649:SF12">
    <property type="entry name" value="DIACETYLCHITOBIOSE BINDING PROTEIN DASA"/>
    <property type="match status" value="1"/>
</dbReference>
<dbReference type="STRING" id="748449.Halha_0230"/>
<dbReference type="SUPFAM" id="SSF53850">
    <property type="entry name" value="Periplasmic binding protein-like II"/>
    <property type="match status" value="1"/>
</dbReference>
<dbReference type="PANTHER" id="PTHR43649">
    <property type="entry name" value="ARABINOSE-BINDING PROTEIN-RELATED"/>
    <property type="match status" value="1"/>
</dbReference>
<dbReference type="eggNOG" id="COG1653">
    <property type="taxonomic scope" value="Bacteria"/>
</dbReference>
<dbReference type="Gene3D" id="3.40.190.10">
    <property type="entry name" value="Periplasmic binding protein-like II"/>
    <property type="match status" value="2"/>
</dbReference>
<accession>L0K4P3</accession>
<keyword evidence="1" id="KW-0813">Transport</keyword>
<name>L0K4P3_HALHC</name>
<sequence>MLNKKVISISLVLFLLVGSMMIINNNAKAWWIFSDDEGNQEETTQQQTKNPEDFSGKLELMVPAGDYMSFMKKNVIPKFEKKYPNVELTVSNDKNLKTRISAGDEPDVYTGTFGYQPAMYAKSGKIVNLEKFKDSEKVFDRISDRYITRNYNGLYYVPWNVTTQLMIYNKELFREAGLDPEDPPETFAEFLKAAKKINNLPNRKDGSEIYGTVFWNEALSWGGWYWTMLTQIYYNMNDGQYQLFNNYGTDIVFDKEEANMDKFYEFAREAQQYAPPTMKTNFFSRNIGMWLQFGYGWMANLDEAKGEPMKIGEDVGVAPIPVLEKGDTHWSTLDGRSIMIFRSNPEKERLAWELVKFLMKKDINLKACKALGQLPTLKSLQDVPYFNQPETKPFVEQLKHTLTNEPVAELGDVANILQQMYIKTVIKEKISPEKAVEKAAKKARELLKK</sequence>
<keyword evidence="1" id="KW-0762">Sugar transport</keyword>